<dbReference type="InParanoid" id="A0A151GY51"/>
<feature type="region of interest" description="Disordered" evidence="1">
    <location>
        <begin position="111"/>
        <end position="150"/>
    </location>
</feature>
<protein>
    <submittedName>
        <fullName evidence="2">Uncharacterized protein</fullName>
    </submittedName>
</protein>
<gene>
    <name evidence="2" type="ORF">DCS_03156</name>
</gene>
<dbReference type="Proteomes" id="UP000076580">
    <property type="component" value="Chromosome 01"/>
</dbReference>
<feature type="region of interest" description="Disordered" evidence="1">
    <location>
        <begin position="1"/>
        <end position="59"/>
    </location>
</feature>
<feature type="compositionally biased region" description="Acidic residues" evidence="1">
    <location>
        <begin position="13"/>
        <end position="24"/>
    </location>
</feature>
<reference evidence="2 3" key="1">
    <citation type="journal article" date="2016" name="Sci. Rep.">
        <title>Insights into Adaptations to a Near-Obligate Nematode Endoparasitic Lifestyle from the Finished Genome of Drechmeria coniospora.</title>
        <authorList>
            <person name="Zhang L."/>
            <person name="Zhou Z."/>
            <person name="Guo Q."/>
            <person name="Fokkens L."/>
            <person name="Miskei M."/>
            <person name="Pocsi I."/>
            <person name="Zhang W."/>
            <person name="Chen M."/>
            <person name="Wang L."/>
            <person name="Sun Y."/>
            <person name="Donzelli B.G."/>
            <person name="Gibson D.M."/>
            <person name="Nelson D.R."/>
            <person name="Luo J.G."/>
            <person name="Rep M."/>
            <person name="Liu H."/>
            <person name="Yang S."/>
            <person name="Wang J."/>
            <person name="Krasnoff S.B."/>
            <person name="Xu Y."/>
            <person name="Molnar I."/>
            <person name="Lin M."/>
        </authorList>
    </citation>
    <scope>NUCLEOTIDE SEQUENCE [LARGE SCALE GENOMIC DNA]</scope>
    <source>
        <strain evidence="2 3">ARSEF 6962</strain>
    </source>
</reference>
<sequence>MTLKGRTSGHEDGTDEDGTDEDESSPPSGDFVLSKHCPPFSSSQAPTGRRVPPLDKLATRPPTYMYKVEYLYAARGNDAVDSRTSQRRLDDGSASWEIFSLELEEADLELNSAPNSGSSTAMCPSWEGGAIGTMRASRGAPHDAPSKFGR</sequence>
<keyword evidence="3" id="KW-1185">Reference proteome</keyword>
<accession>A0A151GY51</accession>
<dbReference type="RefSeq" id="XP_040661363.1">
    <property type="nucleotide sequence ID" value="XM_040800480.1"/>
</dbReference>
<dbReference type="EMBL" id="LAYC01000001">
    <property type="protein sequence ID" value="KYK62011.1"/>
    <property type="molecule type" value="Genomic_DNA"/>
</dbReference>
<dbReference type="AlphaFoldDB" id="A0A151GY51"/>
<proteinExistence type="predicted"/>
<name>A0A151GY51_DRECN</name>
<evidence type="ECO:0000313" key="2">
    <source>
        <dbReference type="EMBL" id="KYK62011.1"/>
    </source>
</evidence>
<feature type="compositionally biased region" description="Polar residues" evidence="1">
    <location>
        <begin position="112"/>
        <end position="122"/>
    </location>
</feature>
<evidence type="ECO:0000313" key="3">
    <source>
        <dbReference type="Proteomes" id="UP000076580"/>
    </source>
</evidence>
<evidence type="ECO:0000256" key="1">
    <source>
        <dbReference type="SAM" id="MobiDB-lite"/>
    </source>
</evidence>
<comment type="caution">
    <text evidence="2">The sequence shown here is derived from an EMBL/GenBank/DDBJ whole genome shotgun (WGS) entry which is preliminary data.</text>
</comment>
<organism evidence="2 3">
    <name type="scientific">Drechmeria coniospora</name>
    <name type="common">Nematophagous fungus</name>
    <name type="synonym">Meria coniospora</name>
    <dbReference type="NCBI Taxonomy" id="98403"/>
    <lineage>
        <taxon>Eukaryota</taxon>
        <taxon>Fungi</taxon>
        <taxon>Dikarya</taxon>
        <taxon>Ascomycota</taxon>
        <taxon>Pezizomycotina</taxon>
        <taxon>Sordariomycetes</taxon>
        <taxon>Hypocreomycetidae</taxon>
        <taxon>Hypocreales</taxon>
        <taxon>Ophiocordycipitaceae</taxon>
        <taxon>Drechmeria</taxon>
    </lineage>
</organism>
<feature type="compositionally biased region" description="Basic and acidic residues" evidence="1">
    <location>
        <begin position="140"/>
        <end position="150"/>
    </location>
</feature>
<dbReference type="GeneID" id="63715799"/>